<dbReference type="InterPro" id="IPR015197">
    <property type="entry name" value="PngaseF_C"/>
</dbReference>
<sequence length="1153" mass="128169">MKKLTLSPLRWILSGVLGLIAMTSLAQDTTWVQTYTFDTISTRRAEFQFPASLDTKRFEKVLMYYKLKCSPLTTWDNYNCGEWDYLAYTRIFEHTGIMDSVQFDGKKFKVNTIAPASYAYANQAYFDQQYRQVTRRTVQSSDMHAISGTASSVINFVNAGSNGAKMQWIVSASDLAANGIVAGNLQALQLMFNQDVSELENVTVKLKHTLAASLTAWETSGLTTVYADDIMNIVNGANVFHFAQPFSYNGTDNLIIEISYEDAHTASISSGLAMQTLGSGTSLFYNNRGGVFHATGSNFADLNLSNVNLGGDVTVAFWAKGNGVAGTNTSVLEAVDSLNHRVFNIHFPWSDNNIYFDAGNGPNYDRISKLATAAEIDNVWHHWAFVKKTSTGQMFIYKDGVQWHSGTGKNLPVGKISRFVLGANAAEGNFYNGQLDEFSIWSTALNASDIAAWMNKKINNSHPNYADLELYYDFDGESGIIDRSVHNRLAMASNTSAVMILNNSYIAGTESLNEIPVFSLDNGTYNAPETDSVLTAVFPEVSVKFNYVASDNSFIVASNEKTYALGTIDTLTSTGATIGSGPSPVDITETNATITYYEPPFEEVNDIEIGRYITPYGIGFDLGPQGFTWIYDVTDYQKYLHGMVDLAAHNTQELIDLKFAFIEGIPARDVHDIKPIWQNWTSYNYADMANDVVLQAKEVVLSDTSANFKIRTRLTGHGQVGNGACCEWQDKQHKIIIDGVERFSWSIWRTDGCGENPNIGQGGTWPYAREGWCPGDMVTDFDHELTSYVTPGDTVTIDYDITDVPVNDPGQAGGNFITAIDLVSYSAPNFQYDAAILDVLNPNSYEYYSKWNPTCSNPRVILQNNGSLPLTSCKIRIWVTYGNFIDYVWTGNLGFLQKEMVEIPITNQNFWFGANPSNGFYARVIEISGSNTLDEYHQNDEFRTKYTAPEVINGAFYVWMTTNNKANENKWRLVDQNGNIIFQRTTLTNTTDYKDTFDLAPGCYSLILEDSDDDGIGFWYSAQVEGETTGGFRVRKVGGSMIEIFPSDFGSYHRYDFSVGFGLGLEEEVSDNELMVFPNPSADKIRVELVGNVGNNAKVEIIDMNGRVVKHQSVNGNNQTYAADFRVDDMQNGYYLVRVSGDNGSETTPFVKQ</sequence>
<dbReference type="SUPFAM" id="SSF49899">
    <property type="entry name" value="Concanavalin A-like lectins/glucanases"/>
    <property type="match status" value="1"/>
</dbReference>
<dbReference type="AlphaFoldDB" id="A0A556N7A4"/>
<evidence type="ECO:0000313" key="7">
    <source>
        <dbReference type="Proteomes" id="UP000316008"/>
    </source>
</evidence>
<dbReference type="OrthoDB" id="6281169at2"/>
<dbReference type="Pfam" id="PF18962">
    <property type="entry name" value="Por_Secre_tail"/>
    <property type="match status" value="1"/>
</dbReference>
<feature type="signal peptide" evidence="3">
    <location>
        <begin position="1"/>
        <end position="26"/>
    </location>
</feature>
<dbReference type="InterPro" id="IPR014784">
    <property type="entry name" value="Cu2_ascorb_mOase-like_C"/>
</dbReference>
<dbReference type="Pfam" id="PF13385">
    <property type="entry name" value="Laminin_G_3"/>
    <property type="match status" value="1"/>
</dbReference>
<feature type="domain" description="Secretion system C-terminal sorting" evidence="5">
    <location>
        <begin position="1076"/>
        <end position="1147"/>
    </location>
</feature>
<keyword evidence="2" id="KW-1015">Disulfide bond</keyword>
<dbReference type="GO" id="GO:0004553">
    <property type="term" value="F:hydrolase activity, hydrolyzing O-glycosyl compounds"/>
    <property type="evidence" value="ECO:0007669"/>
    <property type="project" value="UniProtKB-ARBA"/>
</dbReference>
<reference evidence="6 7" key="1">
    <citation type="submission" date="2019-07" db="EMBL/GenBank/DDBJ databases">
        <authorList>
            <person name="Huq M.A."/>
        </authorList>
    </citation>
    <scope>NUCLEOTIDE SEQUENCE [LARGE SCALE GENOMIC DNA]</scope>
    <source>
        <strain evidence="6 7">MAH-3</strain>
    </source>
</reference>
<dbReference type="Gene3D" id="2.60.120.200">
    <property type="match status" value="1"/>
</dbReference>
<dbReference type="Proteomes" id="UP000316008">
    <property type="component" value="Unassembled WGS sequence"/>
</dbReference>
<feature type="chain" id="PRO_5021830855" evidence="3">
    <location>
        <begin position="27"/>
        <end position="1153"/>
    </location>
</feature>
<evidence type="ECO:0000256" key="3">
    <source>
        <dbReference type="SAM" id="SignalP"/>
    </source>
</evidence>
<evidence type="ECO:0000313" key="6">
    <source>
        <dbReference type="EMBL" id="TSJ48057.1"/>
    </source>
</evidence>
<accession>A0A556N7A4</accession>
<evidence type="ECO:0000259" key="5">
    <source>
        <dbReference type="Pfam" id="PF18962"/>
    </source>
</evidence>
<dbReference type="Gene3D" id="2.60.120.230">
    <property type="match status" value="2"/>
</dbReference>
<name>A0A556N7A4_9FLAO</name>
<dbReference type="InterPro" id="IPR026444">
    <property type="entry name" value="Secre_tail"/>
</dbReference>
<dbReference type="RefSeq" id="WP_144331592.1">
    <property type="nucleotide sequence ID" value="NZ_VLPL01000001.1"/>
</dbReference>
<evidence type="ECO:0000256" key="1">
    <source>
        <dbReference type="ARBA" id="ARBA00022729"/>
    </source>
</evidence>
<keyword evidence="1 3" id="KW-0732">Signal</keyword>
<dbReference type="InterPro" id="IPR013320">
    <property type="entry name" value="ConA-like_dom_sf"/>
</dbReference>
<dbReference type="GO" id="GO:0005975">
    <property type="term" value="P:carbohydrate metabolic process"/>
    <property type="evidence" value="ECO:0007669"/>
    <property type="project" value="UniProtKB-ARBA"/>
</dbReference>
<protein>
    <submittedName>
        <fullName evidence="6">T9SS type A sorting domain-containing protein</fullName>
    </submittedName>
</protein>
<comment type="caution">
    <text evidence="6">The sequence shown here is derived from an EMBL/GenBank/DDBJ whole genome shotgun (WGS) entry which is preliminary data.</text>
</comment>
<dbReference type="Pfam" id="PF09113">
    <property type="entry name" value="N-glycanase_C"/>
    <property type="match status" value="1"/>
</dbReference>
<evidence type="ECO:0000259" key="4">
    <source>
        <dbReference type="Pfam" id="PF09113"/>
    </source>
</evidence>
<dbReference type="EMBL" id="VLPL01000001">
    <property type="protein sequence ID" value="TSJ48057.1"/>
    <property type="molecule type" value="Genomic_DNA"/>
</dbReference>
<organism evidence="6 7">
    <name type="scientific">Fluviicola chungangensis</name>
    <dbReference type="NCBI Taxonomy" id="2597671"/>
    <lineage>
        <taxon>Bacteria</taxon>
        <taxon>Pseudomonadati</taxon>
        <taxon>Bacteroidota</taxon>
        <taxon>Flavobacteriia</taxon>
        <taxon>Flavobacteriales</taxon>
        <taxon>Crocinitomicaceae</taxon>
        <taxon>Fluviicola</taxon>
    </lineage>
</organism>
<evidence type="ECO:0000256" key="2">
    <source>
        <dbReference type="ARBA" id="ARBA00023157"/>
    </source>
</evidence>
<gene>
    <name evidence="6" type="ORF">FO442_02685</name>
</gene>
<dbReference type="InterPro" id="IPR008977">
    <property type="entry name" value="PHM/PNGase_F_dom_sf"/>
</dbReference>
<feature type="domain" description="Peptide-N-glycosidase F C-terminal" evidence="4">
    <location>
        <begin position="684"/>
        <end position="811"/>
    </location>
</feature>
<dbReference type="GO" id="GO:0016715">
    <property type="term" value="F:oxidoreductase activity, acting on paired donors, with incorporation or reduction of molecular oxygen, reduced ascorbate as one donor, and incorporation of one atom of oxygen"/>
    <property type="evidence" value="ECO:0007669"/>
    <property type="project" value="InterPro"/>
</dbReference>
<keyword evidence="7" id="KW-1185">Reference proteome</keyword>
<dbReference type="NCBIfam" id="TIGR04183">
    <property type="entry name" value="Por_Secre_tail"/>
    <property type="match status" value="1"/>
</dbReference>
<proteinExistence type="predicted"/>
<dbReference type="SUPFAM" id="SSF49742">
    <property type="entry name" value="PHM/PNGase F"/>
    <property type="match status" value="1"/>
</dbReference>